<reference evidence="2 3" key="1">
    <citation type="submission" date="2017-04" db="EMBL/GenBank/DDBJ databases">
        <authorList>
            <person name="Afonso C.L."/>
            <person name="Miller P.J."/>
            <person name="Scott M.A."/>
            <person name="Spackman E."/>
            <person name="Goraichik I."/>
            <person name="Dimitrov K.M."/>
            <person name="Suarez D.L."/>
            <person name="Swayne D.E."/>
        </authorList>
    </citation>
    <scope>NUCLEOTIDE SEQUENCE [LARGE SCALE GENOMIC DNA]</scope>
    <source>
        <strain evidence="2 3">DSM 3385</strain>
    </source>
</reference>
<name>A0A1W2DXW2_9BACT</name>
<dbReference type="GO" id="GO:0004803">
    <property type="term" value="F:transposase activity"/>
    <property type="evidence" value="ECO:0007669"/>
    <property type="project" value="InterPro"/>
</dbReference>
<dbReference type="EMBL" id="FWXY01000022">
    <property type="protein sequence ID" value="SMD02334.1"/>
    <property type="molecule type" value="Genomic_DNA"/>
</dbReference>
<dbReference type="STRING" id="1121400.SAMN02746065_12216"/>
<dbReference type="GO" id="GO:0003677">
    <property type="term" value="F:DNA binding"/>
    <property type="evidence" value="ECO:0007669"/>
    <property type="project" value="InterPro"/>
</dbReference>
<accession>A0A1W2DXW2</accession>
<gene>
    <name evidence="2" type="ORF">SAMN02746065_12216</name>
</gene>
<protein>
    <submittedName>
        <fullName evidence="2">Putative transposase</fullName>
    </submittedName>
</protein>
<sequence length="151" mass="17560">MLKNVPQRQWVFSIPKRLRIYFLFDRKLLAKFSICAWKVIKAYLKSYASDDSAVPGSSIAVQAYGDFLNFNPHLHAIVSDGCFFKDGDFQMVPGFMLEDLEGIFQYEGLKMLKKECKITDAIIENMLSWRHSGFHVYIGNRIFSEFLPFRV</sequence>
<organism evidence="2 3">
    <name type="scientific">Desulfocicer vacuolatum DSM 3385</name>
    <dbReference type="NCBI Taxonomy" id="1121400"/>
    <lineage>
        <taxon>Bacteria</taxon>
        <taxon>Pseudomonadati</taxon>
        <taxon>Thermodesulfobacteriota</taxon>
        <taxon>Desulfobacteria</taxon>
        <taxon>Desulfobacterales</taxon>
        <taxon>Desulfobacteraceae</taxon>
        <taxon>Desulfocicer</taxon>
    </lineage>
</organism>
<evidence type="ECO:0000313" key="2">
    <source>
        <dbReference type="EMBL" id="SMD02334.1"/>
    </source>
</evidence>
<evidence type="ECO:0000259" key="1">
    <source>
        <dbReference type="Pfam" id="PF04986"/>
    </source>
</evidence>
<feature type="domain" description="Transposase IS801/IS1294" evidence="1">
    <location>
        <begin position="57"/>
        <end position="115"/>
    </location>
</feature>
<proteinExistence type="predicted"/>
<dbReference type="InterPro" id="IPR007069">
    <property type="entry name" value="Transposase_32"/>
</dbReference>
<dbReference type="AlphaFoldDB" id="A0A1W2DXW2"/>
<keyword evidence="3" id="KW-1185">Reference proteome</keyword>
<dbReference type="Proteomes" id="UP000192418">
    <property type="component" value="Unassembled WGS sequence"/>
</dbReference>
<dbReference type="Pfam" id="PF04986">
    <property type="entry name" value="Y2_Tnp"/>
    <property type="match status" value="1"/>
</dbReference>
<evidence type="ECO:0000313" key="3">
    <source>
        <dbReference type="Proteomes" id="UP000192418"/>
    </source>
</evidence>
<dbReference type="GO" id="GO:0006313">
    <property type="term" value="P:DNA transposition"/>
    <property type="evidence" value="ECO:0007669"/>
    <property type="project" value="InterPro"/>
</dbReference>